<organism evidence="2">
    <name type="scientific">marine sediment metagenome</name>
    <dbReference type="NCBI Taxonomy" id="412755"/>
    <lineage>
        <taxon>unclassified sequences</taxon>
        <taxon>metagenomes</taxon>
        <taxon>ecological metagenomes</taxon>
    </lineage>
</organism>
<keyword evidence="1" id="KW-0175">Coiled coil</keyword>
<feature type="coiled-coil region" evidence="1">
    <location>
        <begin position="2"/>
        <end position="53"/>
    </location>
</feature>
<dbReference type="AlphaFoldDB" id="A0A0F9LL84"/>
<dbReference type="EMBL" id="LAZR01006173">
    <property type="protein sequence ID" value="KKM94153.1"/>
    <property type="molecule type" value="Genomic_DNA"/>
</dbReference>
<sequence length="63" mass="7317">MSERIKRIKDQLKKTNEAIEKTEKVIAKNVKASEELKIVLADLNKTKRKLEKVLNSKHVFVVN</sequence>
<protein>
    <submittedName>
        <fullName evidence="2">Uncharacterized protein</fullName>
    </submittedName>
</protein>
<name>A0A0F9LL84_9ZZZZ</name>
<gene>
    <name evidence="2" type="ORF">LCGC14_1201130</name>
</gene>
<reference evidence="2" key="1">
    <citation type="journal article" date="2015" name="Nature">
        <title>Complex archaea that bridge the gap between prokaryotes and eukaryotes.</title>
        <authorList>
            <person name="Spang A."/>
            <person name="Saw J.H."/>
            <person name="Jorgensen S.L."/>
            <person name="Zaremba-Niedzwiedzka K."/>
            <person name="Martijn J."/>
            <person name="Lind A.E."/>
            <person name="van Eijk R."/>
            <person name="Schleper C."/>
            <person name="Guy L."/>
            <person name="Ettema T.J."/>
        </authorList>
    </citation>
    <scope>NUCLEOTIDE SEQUENCE</scope>
</reference>
<proteinExistence type="predicted"/>
<comment type="caution">
    <text evidence="2">The sequence shown here is derived from an EMBL/GenBank/DDBJ whole genome shotgun (WGS) entry which is preliminary data.</text>
</comment>
<evidence type="ECO:0000313" key="2">
    <source>
        <dbReference type="EMBL" id="KKM94153.1"/>
    </source>
</evidence>
<accession>A0A0F9LL84</accession>
<evidence type="ECO:0000256" key="1">
    <source>
        <dbReference type="SAM" id="Coils"/>
    </source>
</evidence>